<protein>
    <submittedName>
        <fullName evidence="1">Macaca fascicularis brain cDNA clone: QmoA-10562, similar to human O-acyltransferase (membrane bound) domain containing 1(OACT1), mRNA, RefSeq: XM_371801.2</fullName>
    </submittedName>
</protein>
<keyword evidence="1" id="KW-0808">Transferase</keyword>
<organism evidence="1">
    <name type="scientific">Macaca fascicularis</name>
    <name type="common">Crab-eating macaque</name>
    <name type="synonym">Cynomolgus monkey</name>
    <dbReference type="NCBI Taxonomy" id="9541"/>
    <lineage>
        <taxon>Eukaryota</taxon>
        <taxon>Metazoa</taxon>
        <taxon>Chordata</taxon>
        <taxon>Craniata</taxon>
        <taxon>Vertebrata</taxon>
        <taxon>Euteleostomi</taxon>
        <taxon>Mammalia</taxon>
        <taxon>Eutheria</taxon>
        <taxon>Euarchontoglires</taxon>
        <taxon>Primates</taxon>
        <taxon>Haplorrhini</taxon>
        <taxon>Catarrhini</taxon>
        <taxon>Cercopithecidae</taxon>
        <taxon>Cercopithecinae</taxon>
        <taxon>Macaca</taxon>
    </lineage>
</organism>
<accession>I7G871</accession>
<dbReference type="PANTHER" id="PTHR12138">
    <property type="entry name" value="PRIMATE-EXPANDED PROTEIN FAMILY"/>
    <property type="match status" value="1"/>
</dbReference>
<name>I7G871_MACFA</name>
<dbReference type="EMBL" id="AB173831">
    <property type="protein sequence ID" value="BAE90893.1"/>
    <property type="molecule type" value="mRNA"/>
</dbReference>
<sequence>MDKTFENCRARENRSHISVHCFCLFVCLLRQSFLLVGPGWSAMAQSRLAATSASQFQATLLPCLSLPSSWNDRHAPPCPANFVFLVEMGFFHVGQAGLELLTSGDPPSLASQRSGTTGVSRHTRPSVHYLLPE</sequence>
<dbReference type="AlphaFoldDB" id="I7G871"/>
<proteinExistence type="evidence at transcript level"/>
<reference evidence="1" key="1">
    <citation type="journal article" date="2007" name="PLoS Biol.">
        <title>Rate of evolution in brain-expressed genes in humans and other primates.</title>
        <authorList>
            <person name="Wang H.-Y."/>
            <person name="Chien H.-C."/>
            <person name="Osada N."/>
            <person name="Hashimoto K."/>
            <person name="Sugano S."/>
            <person name="Gojobori T."/>
            <person name="Chou C.-K."/>
            <person name="Tsai S.-F."/>
            <person name="Wu C.-I."/>
            <person name="Shen C.-K.J."/>
        </authorList>
    </citation>
    <scope>NUCLEOTIDE SEQUENCE</scope>
</reference>
<dbReference type="GO" id="GO:0016746">
    <property type="term" value="F:acyltransferase activity"/>
    <property type="evidence" value="ECO:0007669"/>
    <property type="project" value="UniProtKB-KW"/>
</dbReference>
<keyword evidence="1" id="KW-0012">Acyltransferase</keyword>
<evidence type="ECO:0000313" key="1">
    <source>
        <dbReference type="EMBL" id="BAE90893.1"/>
    </source>
</evidence>
<dbReference type="PANTHER" id="PTHR12138:SF162">
    <property type="entry name" value="CHROMOSOME UNDETERMINED SCAFFOLD_275, WHOLE GENOME SHOTGUN SEQUENCE"/>
    <property type="match status" value="1"/>
</dbReference>
<dbReference type="PRINTS" id="PR02045">
    <property type="entry name" value="F138DOMAIN"/>
</dbReference>